<organism evidence="1 2">
    <name type="scientific">Bdellovibrio bacteriovorus</name>
    <dbReference type="NCBI Taxonomy" id="959"/>
    <lineage>
        <taxon>Bacteria</taxon>
        <taxon>Pseudomonadati</taxon>
        <taxon>Bdellovibrionota</taxon>
        <taxon>Bdellovibrionia</taxon>
        <taxon>Bdellovibrionales</taxon>
        <taxon>Pseudobdellovibrionaceae</taxon>
        <taxon>Bdellovibrio</taxon>
    </lineage>
</organism>
<dbReference type="EMBL" id="CP020946">
    <property type="protein sequence ID" value="ASD62276.1"/>
    <property type="molecule type" value="Genomic_DNA"/>
</dbReference>
<reference evidence="1 2" key="1">
    <citation type="submission" date="2017-04" db="EMBL/GenBank/DDBJ databases">
        <title>Whole genome sequence of Bdellovibrio bacteriovorus strain SSB218315.</title>
        <authorList>
            <person name="Oyedara O."/>
            <person name="Rodriguez-Perez M.A."/>
        </authorList>
    </citation>
    <scope>NUCLEOTIDE SEQUENCE [LARGE SCALE GENOMIC DNA]</scope>
    <source>
        <strain evidence="1 2">SSB218315</strain>
    </source>
</reference>
<dbReference type="Proteomes" id="UP000197003">
    <property type="component" value="Chromosome"/>
</dbReference>
<sequence length="74" mass="8514">MTKLILQEVYMDESDFEGTLVLEKIAEINKIDEFFEALDSDDFDQARALMRRAGVDGETIMMVLRKMRAADGEH</sequence>
<accession>A0A1Z3N485</accession>
<protein>
    <submittedName>
        <fullName evidence="1">Uncharacterized protein</fullName>
    </submittedName>
</protein>
<gene>
    <name evidence="1" type="ORF">B9G79_01200</name>
</gene>
<evidence type="ECO:0000313" key="1">
    <source>
        <dbReference type="EMBL" id="ASD62276.1"/>
    </source>
</evidence>
<dbReference type="OrthoDB" id="5297139at2"/>
<name>A0A1Z3N485_BDEBC</name>
<proteinExistence type="predicted"/>
<dbReference type="AlphaFoldDB" id="A0A1Z3N485"/>
<dbReference type="RefSeq" id="WP_088563926.1">
    <property type="nucleotide sequence ID" value="NZ_CP020946.1"/>
</dbReference>
<evidence type="ECO:0000313" key="2">
    <source>
        <dbReference type="Proteomes" id="UP000197003"/>
    </source>
</evidence>